<reference evidence="2 3" key="1">
    <citation type="submission" date="2024-03" db="EMBL/GenBank/DDBJ databases">
        <title>The Acrasis kona genome and developmental transcriptomes reveal deep origins of eukaryotic multicellular pathways.</title>
        <authorList>
            <person name="Sheikh S."/>
            <person name="Fu C.-J."/>
            <person name="Brown M.W."/>
            <person name="Baldauf S.L."/>
        </authorList>
    </citation>
    <scope>NUCLEOTIDE SEQUENCE [LARGE SCALE GENOMIC DNA]</scope>
    <source>
        <strain evidence="2 3">ATCC MYA-3509</strain>
    </source>
</reference>
<dbReference type="Proteomes" id="UP001431209">
    <property type="component" value="Unassembled WGS sequence"/>
</dbReference>
<feature type="signal peptide" evidence="1">
    <location>
        <begin position="1"/>
        <end position="19"/>
    </location>
</feature>
<evidence type="ECO:0000256" key="1">
    <source>
        <dbReference type="SAM" id="SignalP"/>
    </source>
</evidence>
<dbReference type="EMBL" id="JAOPGA020000733">
    <property type="protein sequence ID" value="KAL0481132.1"/>
    <property type="molecule type" value="Genomic_DNA"/>
</dbReference>
<organism evidence="2 3">
    <name type="scientific">Acrasis kona</name>
    <dbReference type="NCBI Taxonomy" id="1008807"/>
    <lineage>
        <taxon>Eukaryota</taxon>
        <taxon>Discoba</taxon>
        <taxon>Heterolobosea</taxon>
        <taxon>Tetramitia</taxon>
        <taxon>Eutetramitia</taxon>
        <taxon>Acrasidae</taxon>
        <taxon>Acrasis</taxon>
    </lineage>
</organism>
<evidence type="ECO:0000313" key="2">
    <source>
        <dbReference type="EMBL" id="KAL0481132.1"/>
    </source>
</evidence>
<comment type="caution">
    <text evidence="2">The sequence shown here is derived from an EMBL/GenBank/DDBJ whole genome shotgun (WGS) entry which is preliminary data.</text>
</comment>
<protein>
    <submittedName>
        <fullName evidence="2">Developmentally-regulated protein with signal peptide</fullName>
    </submittedName>
</protein>
<keyword evidence="3" id="KW-1185">Reference proteome</keyword>
<keyword evidence="1" id="KW-0732">Signal</keyword>
<feature type="chain" id="PRO_5043789139" evidence="1">
    <location>
        <begin position="20"/>
        <end position="180"/>
    </location>
</feature>
<sequence>MSKFPIYLLLCFLLNAVFCSDARCPSNYNNSRYRTLGSPGQGYHDLINIARSSIGDVSFHNNGIISTSFMGLGNTRCIMCQVDCLSTVRYWVSGNKYYDVKMFSRCDRRFLMYGCRQTSRCKNIHTPHNADYRALYTGLIACAKMGGCVPTNPDFDIRNHHRLALYLGGATPPVVGLNTR</sequence>
<gene>
    <name evidence="2" type="ORF">AKO1_011190</name>
</gene>
<dbReference type="AlphaFoldDB" id="A0AAW2YXW1"/>
<accession>A0AAW2YXW1</accession>
<name>A0AAW2YXW1_9EUKA</name>
<evidence type="ECO:0000313" key="3">
    <source>
        <dbReference type="Proteomes" id="UP001431209"/>
    </source>
</evidence>
<proteinExistence type="predicted"/>